<dbReference type="Proteomes" id="UP000886653">
    <property type="component" value="Unassembled WGS sequence"/>
</dbReference>
<feature type="non-terminal residue" evidence="1">
    <location>
        <position position="1"/>
    </location>
</feature>
<dbReference type="AlphaFoldDB" id="A0A9P6NFP1"/>
<organism evidence="1 2">
    <name type="scientific">Cronartium quercuum f. sp. fusiforme G11</name>
    <dbReference type="NCBI Taxonomy" id="708437"/>
    <lineage>
        <taxon>Eukaryota</taxon>
        <taxon>Fungi</taxon>
        <taxon>Dikarya</taxon>
        <taxon>Basidiomycota</taxon>
        <taxon>Pucciniomycotina</taxon>
        <taxon>Pucciniomycetes</taxon>
        <taxon>Pucciniales</taxon>
        <taxon>Coleosporiaceae</taxon>
        <taxon>Cronartium</taxon>
    </lineage>
</organism>
<reference evidence="1" key="1">
    <citation type="submission" date="2013-11" db="EMBL/GenBank/DDBJ databases">
        <title>Genome sequence of the fusiform rust pathogen reveals effectors for host alternation and coevolution with pine.</title>
        <authorList>
            <consortium name="DOE Joint Genome Institute"/>
            <person name="Smith K."/>
            <person name="Pendleton A."/>
            <person name="Kubisiak T."/>
            <person name="Anderson C."/>
            <person name="Salamov A."/>
            <person name="Aerts A."/>
            <person name="Riley R."/>
            <person name="Clum A."/>
            <person name="Lindquist E."/>
            <person name="Ence D."/>
            <person name="Campbell M."/>
            <person name="Kronenberg Z."/>
            <person name="Feau N."/>
            <person name="Dhillon B."/>
            <person name="Hamelin R."/>
            <person name="Burleigh J."/>
            <person name="Smith J."/>
            <person name="Yandell M."/>
            <person name="Nelson C."/>
            <person name="Grigoriev I."/>
            <person name="Davis J."/>
        </authorList>
    </citation>
    <scope>NUCLEOTIDE SEQUENCE</scope>
    <source>
        <strain evidence="1">G11</strain>
    </source>
</reference>
<sequence length="73" mass="8201">VLCTCPDCMKVTSTDPSGKQVKNGLWIHPRTRQRHRAIAAAGDVDELDLKELAEKFREKACVKDENELDTCSE</sequence>
<evidence type="ECO:0000313" key="1">
    <source>
        <dbReference type="EMBL" id="KAG0143269.1"/>
    </source>
</evidence>
<protein>
    <submittedName>
        <fullName evidence="1">Uncharacterized protein</fullName>
    </submittedName>
</protein>
<dbReference type="EMBL" id="MU167323">
    <property type="protein sequence ID" value="KAG0143269.1"/>
    <property type="molecule type" value="Genomic_DNA"/>
</dbReference>
<keyword evidence="2" id="KW-1185">Reference proteome</keyword>
<comment type="caution">
    <text evidence="1">The sequence shown here is derived from an EMBL/GenBank/DDBJ whole genome shotgun (WGS) entry which is preliminary data.</text>
</comment>
<gene>
    <name evidence="1" type="ORF">CROQUDRAFT_28146</name>
</gene>
<proteinExistence type="predicted"/>
<evidence type="ECO:0000313" key="2">
    <source>
        <dbReference type="Proteomes" id="UP000886653"/>
    </source>
</evidence>
<accession>A0A9P6NFP1</accession>
<feature type="non-terminal residue" evidence="1">
    <location>
        <position position="73"/>
    </location>
</feature>
<name>A0A9P6NFP1_9BASI</name>